<evidence type="ECO:0000313" key="3">
    <source>
        <dbReference type="EMBL" id="GAF95748.1"/>
    </source>
</evidence>
<dbReference type="SUPFAM" id="SSF109854">
    <property type="entry name" value="DinB/YfiT-like putative metalloenzymes"/>
    <property type="match status" value="1"/>
</dbReference>
<organism evidence="3">
    <name type="scientific">marine sediment metagenome</name>
    <dbReference type="NCBI Taxonomy" id="412755"/>
    <lineage>
        <taxon>unclassified sequences</taxon>
        <taxon>metagenomes</taxon>
        <taxon>ecological metagenomes</taxon>
    </lineage>
</organism>
<name>X0TQC9_9ZZZZ</name>
<comment type="caution">
    <text evidence="3">The sequence shown here is derived from an EMBL/GenBank/DDBJ whole genome shotgun (WGS) entry which is preliminary data.</text>
</comment>
<proteinExistence type="predicted"/>
<sequence length="156" mass="17828">MQKLESHRRELVHQVQEMTEEDAGRRPAEGEWSAKEQLVHLAAFERLWLEWTMKVRDEPGSEVGPPPLNPTAYPEAEARSLGDLLQELASARSDTLAAIEGLTDDELNRRGKHRLFGEMSVLQMLRSLYRHDRMHMDQMAGRESSFRLRRPGGPGA</sequence>
<evidence type="ECO:0000256" key="1">
    <source>
        <dbReference type="SAM" id="MobiDB-lite"/>
    </source>
</evidence>
<evidence type="ECO:0000259" key="2">
    <source>
        <dbReference type="Pfam" id="PF12867"/>
    </source>
</evidence>
<accession>X0TQC9</accession>
<dbReference type="InterPro" id="IPR024775">
    <property type="entry name" value="DinB-like"/>
</dbReference>
<reference evidence="3" key="1">
    <citation type="journal article" date="2014" name="Front. Microbiol.">
        <title>High frequency of phylogenetically diverse reductive dehalogenase-homologous genes in deep subseafloor sedimentary metagenomes.</title>
        <authorList>
            <person name="Kawai M."/>
            <person name="Futagami T."/>
            <person name="Toyoda A."/>
            <person name="Takaki Y."/>
            <person name="Nishi S."/>
            <person name="Hori S."/>
            <person name="Arai W."/>
            <person name="Tsubouchi T."/>
            <person name="Morono Y."/>
            <person name="Uchiyama I."/>
            <person name="Ito T."/>
            <person name="Fujiyama A."/>
            <person name="Inagaki F."/>
            <person name="Takami H."/>
        </authorList>
    </citation>
    <scope>NUCLEOTIDE SEQUENCE</scope>
    <source>
        <strain evidence="3">Expedition CK06-06</strain>
    </source>
</reference>
<feature type="region of interest" description="Disordered" evidence="1">
    <location>
        <begin position="1"/>
        <end position="28"/>
    </location>
</feature>
<feature type="domain" description="DinB-like" evidence="2">
    <location>
        <begin position="4"/>
        <end position="139"/>
    </location>
</feature>
<protein>
    <recommendedName>
        <fullName evidence="2">DinB-like domain-containing protein</fullName>
    </recommendedName>
</protein>
<dbReference type="Pfam" id="PF12867">
    <property type="entry name" value="DinB_2"/>
    <property type="match status" value="1"/>
</dbReference>
<dbReference type="AlphaFoldDB" id="X0TQC9"/>
<dbReference type="InterPro" id="IPR034660">
    <property type="entry name" value="DinB/YfiT-like"/>
</dbReference>
<dbReference type="EMBL" id="BARS01018550">
    <property type="protein sequence ID" value="GAF95748.1"/>
    <property type="molecule type" value="Genomic_DNA"/>
</dbReference>
<gene>
    <name evidence="3" type="ORF">S01H1_30180</name>
</gene>
<feature type="compositionally biased region" description="Basic and acidic residues" evidence="1">
    <location>
        <begin position="1"/>
        <end position="12"/>
    </location>
</feature>
<dbReference type="Gene3D" id="1.20.120.450">
    <property type="entry name" value="dinb family like domain"/>
    <property type="match status" value="1"/>
</dbReference>